<evidence type="ECO:0000256" key="4">
    <source>
        <dbReference type="ARBA" id="ARBA00022857"/>
    </source>
</evidence>
<dbReference type="PROSITE" id="PS01298">
    <property type="entry name" value="DAPB"/>
    <property type="match status" value="1"/>
</dbReference>
<dbReference type="SUPFAM" id="SSF51735">
    <property type="entry name" value="NAD(P)-binding Rossmann-fold domains"/>
    <property type="match status" value="1"/>
</dbReference>
<keyword evidence="2 13" id="KW-0963">Cytoplasm</keyword>
<dbReference type="EMBL" id="RBIG01000003">
    <property type="protein sequence ID" value="RKQ68675.1"/>
    <property type="molecule type" value="Genomic_DNA"/>
</dbReference>
<dbReference type="InterPro" id="IPR036291">
    <property type="entry name" value="NAD(P)-bd_dom_sf"/>
</dbReference>
<dbReference type="Pfam" id="PF05173">
    <property type="entry name" value="DapB_C"/>
    <property type="match status" value="1"/>
</dbReference>
<dbReference type="NCBIfam" id="TIGR00036">
    <property type="entry name" value="dapB"/>
    <property type="match status" value="1"/>
</dbReference>
<comment type="caution">
    <text evidence="13">Was originally thought to be a dihydrodipicolinate reductase (DHDPR), catalyzing the conversion of dihydrodipicolinate to tetrahydrodipicolinate. However, it was shown in E.coli that the substrate of the enzymatic reaction is not dihydrodipicolinate (DHDP) but in fact (2S,4S)-4-hydroxy-2,3,4,5-tetrahydrodipicolinic acid (HTPA), the product released by the DapA-catalyzed reaction.</text>
</comment>
<evidence type="ECO:0000256" key="3">
    <source>
        <dbReference type="ARBA" id="ARBA00022605"/>
    </source>
</evidence>
<dbReference type="Gene3D" id="3.30.360.10">
    <property type="entry name" value="Dihydrodipicolinate Reductase, domain 2"/>
    <property type="match status" value="1"/>
</dbReference>
<dbReference type="AlphaFoldDB" id="A0A420WCK2"/>
<evidence type="ECO:0000256" key="12">
    <source>
        <dbReference type="ARBA" id="ARBA00049396"/>
    </source>
</evidence>
<evidence type="ECO:0000256" key="6">
    <source>
        <dbReference type="ARBA" id="ARBA00023002"/>
    </source>
</evidence>
<evidence type="ECO:0000256" key="9">
    <source>
        <dbReference type="ARBA" id="ARBA00037922"/>
    </source>
</evidence>
<accession>A0A420WCK2</accession>
<dbReference type="GO" id="GO:0008839">
    <property type="term" value="F:4-hydroxy-tetrahydrodipicolinate reductase"/>
    <property type="evidence" value="ECO:0007669"/>
    <property type="project" value="UniProtKB-UniRule"/>
</dbReference>
<comment type="pathway">
    <text evidence="9 13">Amino-acid biosynthesis; L-lysine biosynthesis via DAP pathway; (S)-tetrahydrodipicolinate from L-aspartate: step 4/4.</text>
</comment>
<keyword evidence="4 13" id="KW-0521">NADP</keyword>
<feature type="binding site" evidence="13">
    <location>
        <begin position="124"/>
        <end position="127"/>
    </location>
    <ligand>
        <name>NAD(+)</name>
        <dbReference type="ChEBI" id="CHEBI:57540"/>
    </ligand>
</feature>
<evidence type="ECO:0000256" key="7">
    <source>
        <dbReference type="ARBA" id="ARBA00023027"/>
    </source>
</evidence>
<feature type="binding site" evidence="13">
    <location>
        <begin position="10"/>
        <end position="15"/>
    </location>
    <ligand>
        <name>NAD(+)</name>
        <dbReference type="ChEBI" id="CHEBI:57540"/>
    </ligand>
</feature>
<protein>
    <recommendedName>
        <fullName evidence="10 13">4-hydroxy-tetrahydrodipicolinate reductase</fullName>
        <shortName evidence="13">HTPA reductase</shortName>
        <ecNumber evidence="10 13">1.17.1.8</ecNumber>
    </recommendedName>
</protein>
<dbReference type="Gene3D" id="3.40.50.720">
    <property type="entry name" value="NAD(P)-binding Rossmann-like Domain"/>
    <property type="match status" value="1"/>
</dbReference>
<dbReference type="FunFam" id="3.30.360.10:FF:000004">
    <property type="entry name" value="4-hydroxy-tetrahydrodipicolinate reductase"/>
    <property type="match status" value="1"/>
</dbReference>
<evidence type="ECO:0000256" key="5">
    <source>
        <dbReference type="ARBA" id="ARBA00022915"/>
    </source>
</evidence>
<comment type="catalytic activity">
    <reaction evidence="11 13">
        <text>(S)-2,3,4,5-tetrahydrodipicolinate + NADP(+) + H2O = (2S,4S)-4-hydroxy-2,3,4,5-tetrahydrodipicolinate + NADPH + H(+)</text>
        <dbReference type="Rhea" id="RHEA:35331"/>
        <dbReference type="ChEBI" id="CHEBI:15377"/>
        <dbReference type="ChEBI" id="CHEBI:15378"/>
        <dbReference type="ChEBI" id="CHEBI:16845"/>
        <dbReference type="ChEBI" id="CHEBI:57783"/>
        <dbReference type="ChEBI" id="CHEBI:58349"/>
        <dbReference type="ChEBI" id="CHEBI:67139"/>
        <dbReference type="EC" id="1.17.1.8"/>
    </reaction>
</comment>
<evidence type="ECO:0000256" key="11">
    <source>
        <dbReference type="ARBA" id="ARBA00049080"/>
    </source>
</evidence>
<evidence type="ECO:0000313" key="17">
    <source>
        <dbReference type="Proteomes" id="UP000277424"/>
    </source>
</evidence>
<dbReference type="PANTHER" id="PTHR20836:SF0">
    <property type="entry name" value="4-HYDROXY-TETRAHYDRODIPICOLINATE REDUCTASE 1, CHLOROPLASTIC-RELATED"/>
    <property type="match status" value="1"/>
</dbReference>
<dbReference type="SUPFAM" id="SSF55347">
    <property type="entry name" value="Glyceraldehyde-3-phosphate dehydrogenase-like, C-terminal domain"/>
    <property type="match status" value="1"/>
</dbReference>
<reference evidence="16 17" key="1">
    <citation type="submission" date="2018-10" db="EMBL/GenBank/DDBJ databases">
        <title>Comparative analysis of microorganisms from saline springs in Andes Mountain Range, Colombia.</title>
        <authorList>
            <person name="Rubin E."/>
        </authorList>
    </citation>
    <scope>NUCLEOTIDE SEQUENCE [LARGE SCALE GENOMIC DNA]</scope>
    <source>
        <strain evidence="16 17">USBA 36</strain>
    </source>
</reference>
<evidence type="ECO:0000259" key="15">
    <source>
        <dbReference type="Pfam" id="PF05173"/>
    </source>
</evidence>
<dbReference type="Pfam" id="PF01113">
    <property type="entry name" value="DapB_N"/>
    <property type="match status" value="1"/>
</dbReference>
<feature type="binding site" evidence="13">
    <location>
        <begin position="167"/>
        <end position="168"/>
    </location>
    <ligand>
        <name>(S)-2,3,4,5-tetrahydrodipicolinate</name>
        <dbReference type="ChEBI" id="CHEBI:16845"/>
    </ligand>
</feature>
<name>A0A420WCK2_9PROT</name>
<feature type="domain" description="Dihydrodipicolinate reductase N-terminal" evidence="14">
    <location>
        <begin position="4"/>
        <end position="127"/>
    </location>
</feature>
<feature type="active site" description="Proton donor/acceptor" evidence="13">
    <location>
        <position position="157"/>
    </location>
</feature>
<feature type="binding site" evidence="13">
    <location>
        <position position="37"/>
    </location>
    <ligand>
        <name>NADP(+)</name>
        <dbReference type="ChEBI" id="CHEBI:58349"/>
    </ligand>
</feature>
<dbReference type="InterPro" id="IPR023940">
    <property type="entry name" value="DHDPR_bac"/>
</dbReference>
<evidence type="ECO:0000256" key="13">
    <source>
        <dbReference type="HAMAP-Rule" id="MF_00102"/>
    </source>
</evidence>
<dbReference type="UniPathway" id="UPA00034">
    <property type="reaction ID" value="UER00018"/>
</dbReference>
<proteinExistence type="inferred from homology"/>
<keyword evidence="3 13" id="KW-0028">Amino-acid biosynthesis</keyword>
<comment type="caution">
    <text evidence="16">The sequence shown here is derived from an EMBL/GenBank/DDBJ whole genome shotgun (WGS) entry which is preliminary data.</text>
</comment>
<evidence type="ECO:0000259" key="14">
    <source>
        <dbReference type="Pfam" id="PF01113"/>
    </source>
</evidence>
<evidence type="ECO:0000256" key="8">
    <source>
        <dbReference type="ARBA" id="ARBA00023154"/>
    </source>
</evidence>
<keyword evidence="6 13" id="KW-0560">Oxidoreductase</keyword>
<dbReference type="InterPro" id="IPR022664">
    <property type="entry name" value="DapB_N_CS"/>
</dbReference>
<comment type="function">
    <text evidence="13">Catalyzes the conversion of 4-hydroxy-tetrahydrodipicolinate (HTPA) to tetrahydrodipicolinate.</text>
</comment>
<dbReference type="GO" id="GO:0019877">
    <property type="term" value="P:diaminopimelate biosynthetic process"/>
    <property type="evidence" value="ECO:0007669"/>
    <property type="project" value="UniProtKB-UniRule"/>
</dbReference>
<dbReference type="EC" id="1.17.1.8" evidence="10 13"/>
<feature type="binding site" evidence="13">
    <location>
        <begin position="100"/>
        <end position="102"/>
    </location>
    <ligand>
        <name>NAD(+)</name>
        <dbReference type="ChEBI" id="CHEBI:57540"/>
    </ligand>
</feature>
<dbReference type="Proteomes" id="UP000277424">
    <property type="component" value="Unassembled WGS sequence"/>
</dbReference>
<keyword evidence="7 13" id="KW-0520">NAD</keyword>
<dbReference type="OrthoDB" id="9790352at2"/>
<dbReference type="HAMAP" id="MF_00102">
    <property type="entry name" value="DapB"/>
    <property type="match status" value="1"/>
</dbReference>
<comment type="subcellular location">
    <subcellularLocation>
        <location evidence="13">Cytoplasm</location>
    </subcellularLocation>
</comment>
<dbReference type="InterPro" id="IPR022663">
    <property type="entry name" value="DapB_C"/>
</dbReference>
<feature type="domain" description="Dihydrodipicolinate reductase C-terminal" evidence="15">
    <location>
        <begin position="130"/>
        <end position="266"/>
    </location>
</feature>
<dbReference type="GO" id="GO:0050661">
    <property type="term" value="F:NADP binding"/>
    <property type="evidence" value="ECO:0007669"/>
    <property type="project" value="UniProtKB-UniRule"/>
</dbReference>
<dbReference type="InterPro" id="IPR000846">
    <property type="entry name" value="DapB_N"/>
</dbReference>
<organism evidence="16 17">
    <name type="scientific">Oceanibaculum indicum</name>
    <dbReference type="NCBI Taxonomy" id="526216"/>
    <lineage>
        <taxon>Bacteria</taxon>
        <taxon>Pseudomonadati</taxon>
        <taxon>Pseudomonadota</taxon>
        <taxon>Alphaproteobacteria</taxon>
        <taxon>Rhodospirillales</taxon>
        <taxon>Oceanibaculaceae</taxon>
        <taxon>Oceanibaculum</taxon>
    </lineage>
</organism>
<evidence type="ECO:0000313" key="16">
    <source>
        <dbReference type="EMBL" id="RKQ68675.1"/>
    </source>
</evidence>
<comment type="similarity">
    <text evidence="1 13">Belongs to the DapB family.</text>
</comment>
<evidence type="ECO:0000256" key="2">
    <source>
        <dbReference type="ARBA" id="ARBA00022490"/>
    </source>
</evidence>
<dbReference type="PIRSF" id="PIRSF000161">
    <property type="entry name" value="DHPR"/>
    <property type="match status" value="1"/>
</dbReference>
<comment type="catalytic activity">
    <reaction evidence="12 13">
        <text>(S)-2,3,4,5-tetrahydrodipicolinate + NAD(+) + H2O = (2S,4S)-4-hydroxy-2,3,4,5-tetrahydrodipicolinate + NADH + H(+)</text>
        <dbReference type="Rhea" id="RHEA:35323"/>
        <dbReference type="ChEBI" id="CHEBI:15377"/>
        <dbReference type="ChEBI" id="CHEBI:15378"/>
        <dbReference type="ChEBI" id="CHEBI:16845"/>
        <dbReference type="ChEBI" id="CHEBI:57540"/>
        <dbReference type="ChEBI" id="CHEBI:57945"/>
        <dbReference type="ChEBI" id="CHEBI:67139"/>
        <dbReference type="EC" id="1.17.1.8"/>
    </reaction>
</comment>
<dbReference type="GO" id="GO:0005737">
    <property type="term" value="C:cytoplasm"/>
    <property type="evidence" value="ECO:0007669"/>
    <property type="project" value="UniProtKB-SubCell"/>
</dbReference>
<feature type="active site" description="Proton donor" evidence="13">
    <location>
        <position position="161"/>
    </location>
</feature>
<sequence length="270" mass="27852">MAAMKIGIVGAGGVMGRMLIQAVARSDKTQLAGATDRPGTPQIGKDAGLVAGIEELQVPITEDAEALFAAAETIIDFTAPAASLAHAELAARHGTALVIGTTGLSEADRAVLAVHAAKIPLVFAPNMSIGVNLMFALTRQIAAVLDNSYDIEIVEMHHRRKVDAPSGTALGLGEAAAAGRGVSLAEVQQRARDGHTGPRKPGDIGFAVLRGGDVVGDHTVVFAAEGERIELTHKASNRTIYADGALRAALWTKGRAPGLYGMDDVLGLNS</sequence>
<comment type="subunit">
    <text evidence="13">Homotetramer.</text>
</comment>
<evidence type="ECO:0000256" key="1">
    <source>
        <dbReference type="ARBA" id="ARBA00006642"/>
    </source>
</evidence>
<dbReference type="GO" id="GO:0009089">
    <property type="term" value="P:lysine biosynthetic process via diaminopimelate"/>
    <property type="evidence" value="ECO:0007669"/>
    <property type="project" value="UniProtKB-UniRule"/>
</dbReference>
<keyword evidence="8 13" id="KW-0457">Lysine biosynthesis</keyword>
<gene>
    <name evidence="13" type="primary">dapB</name>
    <name evidence="16" type="ORF">BCL74_3157</name>
</gene>
<dbReference type="PANTHER" id="PTHR20836">
    <property type="entry name" value="DIHYDRODIPICOLINATE REDUCTASE"/>
    <property type="match status" value="1"/>
</dbReference>
<keyword evidence="5 13" id="KW-0220">Diaminopimelate biosynthesis</keyword>
<dbReference type="GO" id="GO:0051287">
    <property type="term" value="F:NAD binding"/>
    <property type="evidence" value="ECO:0007669"/>
    <property type="project" value="UniProtKB-UniRule"/>
</dbReference>
<dbReference type="GO" id="GO:0016726">
    <property type="term" value="F:oxidoreductase activity, acting on CH or CH2 groups, NAD or NADP as acceptor"/>
    <property type="evidence" value="ECO:0007669"/>
    <property type="project" value="UniProtKB-UniRule"/>
</dbReference>
<feature type="binding site" evidence="13">
    <location>
        <position position="158"/>
    </location>
    <ligand>
        <name>(S)-2,3,4,5-tetrahydrodipicolinate</name>
        <dbReference type="ChEBI" id="CHEBI:16845"/>
    </ligand>
</feature>
<dbReference type="CDD" id="cd02274">
    <property type="entry name" value="DHDPR_N"/>
    <property type="match status" value="1"/>
</dbReference>
<evidence type="ECO:0000256" key="10">
    <source>
        <dbReference type="ARBA" id="ARBA00038983"/>
    </source>
</evidence>
<feature type="binding site" evidence="13">
    <location>
        <position position="36"/>
    </location>
    <ligand>
        <name>NAD(+)</name>
        <dbReference type="ChEBI" id="CHEBI:57540"/>
    </ligand>
</feature>